<name>A0A0D8BA44_9ACTN</name>
<dbReference type="EMBL" id="JYFN01000045">
    <property type="protein sequence ID" value="KJE21061.1"/>
    <property type="molecule type" value="Genomic_DNA"/>
</dbReference>
<gene>
    <name evidence="1" type="ORF">FF36_04656</name>
</gene>
<dbReference type="Pfam" id="PF13591">
    <property type="entry name" value="MerR_2"/>
    <property type="match status" value="1"/>
</dbReference>
<dbReference type="OrthoDB" id="3215215at2"/>
<accession>A0A0D8BA44</accession>
<proteinExistence type="predicted"/>
<keyword evidence="2" id="KW-1185">Reference proteome</keyword>
<dbReference type="Gene3D" id="1.10.1660.10">
    <property type="match status" value="1"/>
</dbReference>
<sequence>MTTLLVRTRAVDRRDQALDLDAFCAAVRLHPDLVRRLVALGLLDADIDPAGRYTLAATAVARAARIERLRRDLGITYAASGVVLDLLDRIGELERLLRVRGGRS</sequence>
<dbReference type="RefSeq" id="WP_044887175.1">
    <property type="nucleotide sequence ID" value="NZ_JYFN01000045.1"/>
</dbReference>
<reference evidence="2" key="1">
    <citation type="submission" date="2015-02" db="EMBL/GenBank/DDBJ databases">
        <title>Draft Genome of Frankia sp. CpI1-S.</title>
        <authorList>
            <person name="Oshone R.T."/>
            <person name="Ngom M."/>
            <person name="Ghodhbane-Gtari F."/>
            <person name="Gtari M."/>
            <person name="Morris K."/>
            <person name="Thomas K."/>
            <person name="Sen A."/>
            <person name="Tisa L.S."/>
        </authorList>
    </citation>
    <scope>NUCLEOTIDE SEQUENCE [LARGE SCALE GENOMIC DNA]</scope>
    <source>
        <strain evidence="2">CpI1-S</strain>
    </source>
</reference>
<comment type="caution">
    <text evidence="1">The sequence shown here is derived from an EMBL/GenBank/DDBJ whole genome shotgun (WGS) entry which is preliminary data.</text>
</comment>
<protein>
    <submittedName>
        <fullName evidence="1">MerR HTH family regulatory protein</fullName>
    </submittedName>
</protein>
<reference evidence="1 2" key="2">
    <citation type="journal article" date="2016" name="Genome Announc.">
        <title>Permanent Draft Genome Sequences for Two Variants of Frankia sp. Strain CpI1, the First Frankia Strain Isolated from Root Nodules of Comptonia peregrina.</title>
        <authorList>
            <person name="Oshone R."/>
            <person name="Hurst S.G.IV."/>
            <person name="Abebe-Akele F."/>
            <person name="Simpson S."/>
            <person name="Morris K."/>
            <person name="Thomas W.K."/>
            <person name="Tisa L.S."/>
        </authorList>
    </citation>
    <scope>NUCLEOTIDE SEQUENCE [LARGE SCALE GENOMIC DNA]</scope>
    <source>
        <strain evidence="2">CpI1-S</strain>
    </source>
</reference>
<dbReference type="PATRIC" id="fig|1502723.3.peg.4613"/>
<evidence type="ECO:0000313" key="2">
    <source>
        <dbReference type="Proteomes" id="UP000032545"/>
    </source>
</evidence>
<dbReference type="Proteomes" id="UP000032545">
    <property type="component" value="Unassembled WGS sequence"/>
</dbReference>
<organism evidence="1 2">
    <name type="scientific">Frankia torreyi</name>
    <dbReference type="NCBI Taxonomy" id="1856"/>
    <lineage>
        <taxon>Bacteria</taxon>
        <taxon>Bacillati</taxon>
        <taxon>Actinomycetota</taxon>
        <taxon>Actinomycetes</taxon>
        <taxon>Frankiales</taxon>
        <taxon>Frankiaceae</taxon>
        <taxon>Frankia</taxon>
    </lineage>
</organism>
<evidence type="ECO:0000313" key="1">
    <source>
        <dbReference type="EMBL" id="KJE21061.1"/>
    </source>
</evidence>
<dbReference type="AlphaFoldDB" id="A0A0D8BA44"/>